<evidence type="ECO:0000256" key="1">
    <source>
        <dbReference type="SAM" id="Phobius"/>
    </source>
</evidence>
<keyword evidence="1" id="KW-0812">Transmembrane</keyword>
<keyword evidence="1" id="KW-0472">Membrane</keyword>
<name>A0A645DBK4_9ZZZZ</name>
<feature type="transmembrane region" description="Helical" evidence="1">
    <location>
        <begin position="54"/>
        <end position="72"/>
    </location>
</feature>
<dbReference type="AlphaFoldDB" id="A0A645DBK4"/>
<sequence>MATEATLTTEEVNVLKERVIEIREMDKSELTATEKSELKNELKEIKETVQNGPAIYIGGLSLLLLIILLVVLL</sequence>
<accession>A0A645DBK4</accession>
<gene>
    <name evidence="2" type="ORF">SDC9_133666</name>
</gene>
<dbReference type="EMBL" id="VSSQ01034576">
    <property type="protein sequence ID" value="MPM86577.1"/>
    <property type="molecule type" value="Genomic_DNA"/>
</dbReference>
<organism evidence="2">
    <name type="scientific">bioreactor metagenome</name>
    <dbReference type="NCBI Taxonomy" id="1076179"/>
    <lineage>
        <taxon>unclassified sequences</taxon>
        <taxon>metagenomes</taxon>
        <taxon>ecological metagenomes</taxon>
    </lineage>
</organism>
<reference evidence="2" key="1">
    <citation type="submission" date="2019-08" db="EMBL/GenBank/DDBJ databases">
        <authorList>
            <person name="Kucharzyk K."/>
            <person name="Murdoch R.W."/>
            <person name="Higgins S."/>
            <person name="Loffler F."/>
        </authorList>
    </citation>
    <scope>NUCLEOTIDE SEQUENCE</scope>
</reference>
<keyword evidence="1" id="KW-1133">Transmembrane helix</keyword>
<protein>
    <submittedName>
        <fullName evidence="2">Uncharacterized protein</fullName>
    </submittedName>
</protein>
<proteinExistence type="predicted"/>
<evidence type="ECO:0000313" key="2">
    <source>
        <dbReference type="EMBL" id="MPM86577.1"/>
    </source>
</evidence>
<comment type="caution">
    <text evidence="2">The sequence shown here is derived from an EMBL/GenBank/DDBJ whole genome shotgun (WGS) entry which is preliminary data.</text>
</comment>